<gene>
    <name evidence="9" type="ORF">FISHEDRAFT_67199</name>
</gene>
<feature type="region of interest" description="Disordered" evidence="7">
    <location>
        <begin position="1392"/>
        <end position="1413"/>
    </location>
</feature>
<dbReference type="EMBL" id="KN882063">
    <property type="protein sequence ID" value="KIY44938.1"/>
    <property type="molecule type" value="Genomic_DNA"/>
</dbReference>
<dbReference type="GO" id="GO:0005737">
    <property type="term" value="C:cytoplasm"/>
    <property type="evidence" value="ECO:0007669"/>
    <property type="project" value="UniProtKB-ARBA"/>
</dbReference>
<organism evidence="9 10">
    <name type="scientific">Fistulina hepatica ATCC 64428</name>
    <dbReference type="NCBI Taxonomy" id="1128425"/>
    <lineage>
        <taxon>Eukaryota</taxon>
        <taxon>Fungi</taxon>
        <taxon>Dikarya</taxon>
        <taxon>Basidiomycota</taxon>
        <taxon>Agaricomycotina</taxon>
        <taxon>Agaricomycetes</taxon>
        <taxon>Agaricomycetidae</taxon>
        <taxon>Agaricales</taxon>
        <taxon>Fistulinaceae</taxon>
        <taxon>Fistulina</taxon>
    </lineage>
</organism>
<feature type="region of interest" description="Disordered" evidence="7">
    <location>
        <begin position="237"/>
        <end position="307"/>
    </location>
</feature>
<keyword evidence="3" id="KW-0597">Phosphoprotein</keyword>
<feature type="compositionally biased region" description="Basic and acidic residues" evidence="7">
    <location>
        <begin position="1485"/>
        <end position="1501"/>
    </location>
</feature>
<evidence type="ECO:0000256" key="5">
    <source>
        <dbReference type="ARBA" id="ARBA00023212"/>
    </source>
</evidence>
<comment type="subcellular location">
    <subcellularLocation>
        <location evidence="1">Cytoplasm</location>
        <location evidence="1">Cytoskeleton</location>
        <location evidence="1">Microtubule organizing center</location>
    </subcellularLocation>
</comment>
<feature type="domain" description="Pericentrin/AKAP-450 centrosomal targeting" evidence="8">
    <location>
        <begin position="1565"/>
        <end position="1634"/>
    </location>
</feature>
<feature type="coiled-coil region" evidence="6">
    <location>
        <begin position="1095"/>
        <end position="1150"/>
    </location>
</feature>
<evidence type="ECO:0000313" key="10">
    <source>
        <dbReference type="Proteomes" id="UP000054144"/>
    </source>
</evidence>
<feature type="region of interest" description="Disordered" evidence="7">
    <location>
        <begin position="494"/>
        <end position="515"/>
    </location>
</feature>
<dbReference type="OrthoDB" id="2020852at2759"/>
<feature type="compositionally biased region" description="Acidic residues" evidence="7">
    <location>
        <begin position="30"/>
        <end position="44"/>
    </location>
</feature>
<feature type="region of interest" description="Disordered" evidence="7">
    <location>
        <begin position="1181"/>
        <end position="1203"/>
    </location>
</feature>
<feature type="compositionally biased region" description="Polar residues" evidence="7">
    <location>
        <begin position="82"/>
        <end position="92"/>
    </location>
</feature>
<evidence type="ECO:0000313" key="9">
    <source>
        <dbReference type="EMBL" id="KIY44938.1"/>
    </source>
</evidence>
<evidence type="ECO:0000256" key="7">
    <source>
        <dbReference type="SAM" id="MobiDB-lite"/>
    </source>
</evidence>
<feature type="compositionally biased region" description="Polar residues" evidence="7">
    <location>
        <begin position="176"/>
        <end position="186"/>
    </location>
</feature>
<dbReference type="PANTHER" id="PTHR45615:SF80">
    <property type="entry name" value="GRIP DOMAIN-CONTAINING PROTEIN"/>
    <property type="match status" value="1"/>
</dbReference>
<evidence type="ECO:0000259" key="8">
    <source>
        <dbReference type="Pfam" id="PF10495"/>
    </source>
</evidence>
<feature type="compositionally biased region" description="Low complexity" evidence="7">
    <location>
        <begin position="244"/>
        <end position="265"/>
    </location>
</feature>
<feature type="region of interest" description="Disordered" evidence="7">
    <location>
        <begin position="1485"/>
        <end position="1505"/>
    </location>
</feature>
<dbReference type="GO" id="GO:0005815">
    <property type="term" value="C:microtubule organizing center"/>
    <property type="evidence" value="ECO:0007669"/>
    <property type="project" value="UniProtKB-SubCell"/>
</dbReference>
<feature type="region of interest" description="Disordered" evidence="7">
    <location>
        <begin position="1"/>
        <end position="219"/>
    </location>
</feature>
<feature type="region of interest" description="Disordered" evidence="7">
    <location>
        <begin position="329"/>
        <end position="368"/>
    </location>
</feature>
<evidence type="ECO:0000256" key="4">
    <source>
        <dbReference type="ARBA" id="ARBA00023054"/>
    </source>
</evidence>
<feature type="compositionally biased region" description="Polar residues" evidence="7">
    <location>
        <begin position="57"/>
        <end position="75"/>
    </location>
</feature>
<accession>A0A0D7A2B1</accession>
<keyword evidence="10" id="KW-1185">Reference proteome</keyword>
<feature type="compositionally biased region" description="Polar residues" evidence="7">
    <location>
        <begin position="269"/>
        <end position="293"/>
    </location>
</feature>
<keyword evidence="5" id="KW-0206">Cytoskeleton</keyword>
<feature type="region of interest" description="Disordered" evidence="7">
    <location>
        <begin position="577"/>
        <end position="600"/>
    </location>
</feature>
<feature type="coiled-coil region" evidence="6">
    <location>
        <begin position="613"/>
        <end position="1034"/>
    </location>
</feature>
<feature type="compositionally biased region" description="Low complexity" evidence="7">
    <location>
        <begin position="294"/>
        <end position="305"/>
    </location>
</feature>
<feature type="region of interest" description="Disordered" evidence="7">
    <location>
        <begin position="450"/>
        <end position="472"/>
    </location>
</feature>
<evidence type="ECO:0000256" key="6">
    <source>
        <dbReference type="SAM" id="Coils"/>
    </source>
</evidence>
<feature type="compositionally biased region" description="Basic and acidic residues" evidence="7">
    <location>
        <begin position="135"/>
        <end position="149"/>
    </location>
</feature>
<dbReference type="PANTHER" id="PTHR45615">
    <property type="entry name" value="MYOSIN HEAVY CHAIN, NON-MUSCLE"/>
    <property type="match status" value="1"/>
</dbReference>
<feature type="compositionally biased region" description="Basic and acidic residues" evidence="7">
    <location>
        <begin position="202"/>
        <end position="219"/>
    </location>
</feature>
<feature type="compositionally biased region" description="Low complexity" evidence="7">
    <location>
        <begin position="93"/>
        <end position="112"/>
    </location>
</feature>
<dbReference type="InterPro" id="IPR019528">
    <property type="entry name" value="PACT_domain"/>
</dbReference>
<sequence length="1634" mass="182861">MLETPSRVWRRIQEDEDREMPSLPSFPVLEDLETDPTSESDAEPGAEQAGEDHPSDDLSQLSAPIQSTPAPSTVHRSAVTIRANTSSATRFANSIARSANSRSTRSSIRSVSGMRRDVLQQQDETFDVSPIASIQHEDSDGDDVMRASEDSIPETYLPPADDVDDVSRNSLADALQSISRSGTPPFSSLDDEPGPISSLEEPTPKKYIEYTENLRSEPKLSPVDKWRNVALRRPAGFRANMRTPSLTRTASSGSSASSGLTSTPRTGRSLPSISPQSVRETSCVPSGSQRSAKNSNSLLSVPNSSMDITEVHISPTQRRAGEWLQEDENLQDQGSLHTESSEPEPELISTNDSEHHDQQSTSLEPTFSSEEVDITLCSGTYSPAPSIATPTPVQLRLHARFSVSFTPESCAPFDSTAEVPVTPQVNQALTPNTRRRSFLLSVINTTARPRMRFPTTPHPRVSIPATPGDTSTMSNATAFAGVTPRPRTFAPSPLGAIASDSESQEDTPPATLSSEGASFISTASSHDLTAYQRANTSNAAHGLNTYLHGLNRRLQEENEALIARVTKLQEMAAAGRAEQAADQGGNSRRMSAAGRRVSTGGAALDDVREDAGAEGWMEERAEFEAAIEMMQKEVDYATKERDDVQKEKIVLEATVHQFQVELVEARKDRDEANQALSDEKTERVRDKERWRVRMTEVEKGVSGIVADLEKRAQGAESGLKSLQADIARERKEWQVRLVGVESERDAASERVEKAEHALENGKELGGELRKANGRIGDLTSELRSANFQVEQLEDQVQRAEERADQLDESLEQELRANSELVRQFNDAQQKVTNLEGELAGQREVNADLERHLVDEEDANAKLEKELGEVKRRIEALEEDLAIAQQRIEALVASERIADDKIEQLEQEAQRAAELALQNDEALVAAEGKMEADDVEIASLKAQITSLERENERLQHNAASGSSLDTSTEIQQREAEIHALEEELDSAHREIARLSTLLRQSPARKAMDKARDARIVMLEREREDLLERNKALRTTINEFNSPGRAVNNSMMSPIHRQVLNMSIRAPRTPGAPLRDMSSWLKTPKSDSSISPLVAEISRLQHELDVANESIDDKLDRLEHAGLGTVALTRKLEDAQEKIECQQGEIARLTRRDERRTQRLERLRCQKCRIRVDTSEIVGSLNESTTDISRSGLPTEPPTPPTRTADTLRADVRSLNNNLARMKKQWDEERTKLMGEKAALQDAAKIFNIQAERDAKKAILGENAEPDLVQELDKARQTIDDLEEDLKTERARLRSLVVEQSKAQRERKMVLADLKRAEADMTDVRDQLASIKQENHDLENELRVNANAEQKARLLEVRVAENVETINQLREERLMLSADYKDLQKRYADVSERANRLRDEQVQSQKSHDNRRNRIDTYTHEIDELRKILIAQTETIQKTEAERNHIAAEKGDIACVISAMEADLRRVRADAETFGNDLKVLRAEKEKLQAKSKDESNKAERARKQSQTQIHLLNEQLETQRNKAVHAIEQLNSHVCQMNENQLAAIKLQHSKECKGLIIQIRYLKAKFTRESSLRFDLAYQKQYLLVLLSKFERSERTIVAAIARIGFSTPDLQPRRKPKKFKSIVCSLLFLSRLR</sequence>
<evidence type="ECO:0000256" key="3">
    <source>
        <dbReference type="ARBA" id="ARBA00022553"/>
    </source>
</evidence>
<evidence type="ECO:0000256" key="1">
    <source>
        <dbReference type="ARBA" id="ARBA00004267"/>
    </source>
</evidence>
<dbReference type="Proteomes" id="UP000054144">
    <property type="component" value="Unassembled WGS sequence"/>
</dbReference>
<feature type="compositionally biased region" description="Polar residues" evidence="7">
    <location>
        <begin position="359"/>
        <end position="368"/>
    </location>
</feature>
<dbReference type="Pfam" id="PF10495">
    <property type="entry name" value="PACT_coil_coil"/>
    <property type="match status" value="1"/>
</dbReference>
<name>A0A0D7A2B1_9AGAR</name>
<keyword evidence="2" id="KW-0963">Cytoplasm</keyword>
<feature type="coiled-coil region" evidence="6">
    <location>
        <begin position="1203"/>
        <end position="1230"/>
    </location>
</feature>
<proteinExistence type="predicted"/>
<keyword evidence="4 6" id="KW-0175">Coiled coil</keyword>
<protein>
    <recommendedName>
        <fullName evidence="8">Pericentrin/AKAP-450 centrosomal targeting domain-containing protein</fullName>
    </recommendedName>
</protein>
<reference evidence="9 10" key="1">
    <citation type="journal article" date="2015" name="Fungal Genet. Biol.">
        <title>Evolution of novel wood decay mechanisms in Agaricales revealed by the genome sequences of Fistulina hepatica and Cylindrobasidium torrendii.</title>
        <authorList>
            <person name="Floudas D."/>
            <person name="Held B.W."/>
            <person name="Riley R."/>
            <person name="Nagy L.G."/>
            <person name="Koehler G."/>
            <person name="Ransdell A.S."/>
            <person name="Younus H."/>
            <person name="Chow J."/>
            <person name="Chiniquy J."/>
            <person name="Lipzen A."/>
            <person name="Tritt A."/>
            <person name="Sun H."/>
            <person name="Haridas S."/>
            <person name="LaButti K."/>
            <person name="Ohm R.A."/>
            <person name="Kues U."/>
            <person name="Blanchette R.A."/>
            <person name="Grigoriev I.V."/>
            <person name="Minto R.E."/>
            <person name="Hibbett D.S."/>
        </authorList>
    </citation>
    <scope>NUCLEOTIDE SEQUENCE [LARGE SCALE GENOMIC DNA]</scope>
    <source>
        <strain evidence="9 10">ATCC 64428</strain>
    </source>
</reference>
<evidence type="ECO:0000256" key="2">
    <source>
        <dbReference type="ARBA" id="ARBA00022490"/>
    </source>
</evidence>